<dbReference type="PROSITE" id="PS51918">
    <property type="entry name" value="RADICAL_SAM"/>
    <property type="match status" value="1"/>
</dbReference>
<dbReference type="RefSeq" id="WP_005883477.1">
    <property type="nucleotide sequence ID" value="NZ_CABMMQ010000001.1"/>
</dbReference>
<dbReference type="GeneID" id="62762740"/>
<dbReference type="InterPro" id="IPR023885">
    <property type="entry name" value="4Fe4S-binding_SPASM_dom"/>
</dbReference>
<dbReference type="InterPro" id="IPR023867">
    <property type="entry name" value="Sulphatase_maturase_rSAM"/>
</dbReference>
<dbReference type="InterPro" id="IPR034485">
    <property type="entry name" value="Anaerobic_Cys-type_sulfatase-m"/>
</dbReference>
<dbReference type="NCBIfam" id="TIGR03942">
    <property type="entry name" value="sulfatase_rSAM"/>
    <property type="match status" value="1"/>
</dbReference>
<keyword evidence="4" id="KW-0479">Metal-binding</keyword>
<dbReference type="AlphaFoldDB" id="A0A414Q0B7"/>
<evidence type="ECO:0000256" key="7">
    <source>
        <dbReference type="ARBA" id="ARBA00023601"/>
    </source>
</evidence>
<dbReference type="PANTHER" id="PTHR43273:SF3">
    <property type="entry name" value="ANAEROBIC SULFATASE-MATURATING ENZYME HOMOLOG ASLB-RELATED"/>
    <property type="match status" value="1"/>
</dbReference>
<feature type="domain" description="Radical SAM core" evidence="8">
    <location>
        <begin position="1"/>
        <end position="226"/>
    </location>
</feature>
<organism evidence="9 10">
    <name type="scientific">Fusobacterium mortiferum</name>
    <dbReference type="NCBI Taxonomy" id="850"/>
    <lineage>
        <taxon>Bacteria</taxon>
        <taxon>Fusobacteriati</taxon>
        <taxon>Fusobacteriota</taxon>
        <taxon>Fusobacteriia</taxon>
        <taxon>Fusobacteriales</taxon>
        <taxon>Fusobacteriaceae</taxon>
        <taxon>Fusobacterium</taxon>
    </lineage>
</organism>
<keyword evidence="5" id="KW-0408">Iron</keyword>
<evidence type="ECO:0000256" key="5">
    <source>
        <dbReference type="ARBA" id="ARBA00023004"/>
    </source>
</evidence>
<dbReference type="CDD" id="cd21120">
    <property type="entry name" value="SPASM_anSME"/>
    <property type="match status" value="1"/>
</dbReference>
<protein>
    <submittedName>
        <fullName evidence="9">Anaerobic sulfatase maturase</fullName>
    </submittedName>
</protein>
<dbReference type="NCBIfam" id="TIGR04085">
    <property type="entry name" value="rSAM_more_4Fe4S"/>
    <property type="match status" value="1"/>
</dbReference>
<keyword evidence="2" id="KW-0004">4Fe-4S</keyword>
<sequence length="378" mass="44468">MKNLNLLIKPASSTCNLQCKYCFYYDVADNREIKNYGIMDDETLENMVKKVFEEVEYQVNFAFQGGEPTTAGIEYFEKFHFFVEKYNTKKIHVTFALQTNGTLINKKWVTFFKKYNYLIGISLDGNKDIHDTFRLDKKNNGTFSQISKNIKLLKKEGVEFNILTVINKLTAQNGKLIYNFYKNNGFRYFQFIPCLDALYDTEKKDFTLTAEDYGNFLNDTFELWYQDIMSGKRISVRYFDNIIKIILGEQPEACDMVGHCNINAIIEADGSIYPCDFYVLDEYKLGNINNSSYTNLFNTKVEQDFLHSSLTIHSSCKMCPYFKICRGGCRRHKNLDKNNEYKNRFCHSYQMFFEKNIDKLLKITNFIIKTRNTSKNYN</sequence>
<comment type="caution">
    <text evidence="9">The sequence shown here is derived from an EMBL/GenBank/DDBJ whole genome shotgun (WGS) entry which is preliminary data.</text>
</comment>
<evidence type="ECO:0000256" key="3">
    <source>
        <dbReference type="ARBA" id="ARBA00022691"/>
    </source>
</evidence>
<evidence type="ECO:0000256" key="2">
    <source>
        <dbReference type="ARBA" id="ARBA00022485"/>
    </source>
</evidence>
<name>A0A414Q0B7_FUSMR</name>
<gene>
    <name evidence="9" type="ORF">DW663_01765</name>
</gene>
<dbReference type="SFLD" id="SFLDG01072">
    <property type="entry name" value="dehydrogenase_like"/>
    <property type="match status" value="1"/>
</dbReference>
<dbReference type="Pfam" id="PF13186">
    <property type="entry name" value="SPASM"/>
    <property type="match status" value="1"/>
</dbReference>
<dbReference type="EMBL" id="QRHL01000002">
    <property type="protein sequence ID" value="RHF74217.1"/>
    <property type="molecule type" value="Genomic_DNA"/>
</dbReference>
<dbReference type="PANTHER" id="PTHR43273">
    <property type="entry name" value="ANAEROBIC SULFATASE-MATURATING ENZYME HOMOLOG ASLB-RELATED"/>
    <property type="match status" value="1"/>
</dbReference>
<dbReference type="Pfam" id="PF04055">
    <property type="entry name" value="Radical_SAM"/>
    <property type="match status" value="1"/>
</dbReference>
<comment type="similarity">
    <text evidence="7">Belongs to the radical SAM superfamily. Anaerobic sulfatase-maturating enzyme family.</text>
</comment>
<accession>A0A414Q0B7</accession>
<evidence type="ECO:0000259" key="8">
    <source>
        <dbReference type="PROSITE" id="PS51918"/>
    </source>
</evidence>
<dbReference type="SFLD" id="SFLDG01384">
    <property type="entry name" value="thioether_bond_formation_requi"/>
    <property type="match status" value="1"/>
</dbReference>
<comment type="cofactor">
    <cofactor evidence="1">
        <name>[4Fe-4S] cluster</name>
        <dbReference type="ChEBI" id="CHEBI:49883"/>
    </cofactor>
</comment>
<dbReference type="SFLD" id="SFLDG01067">
    <property type="entry name" value="SPASM/twitch_domain_containing"/>
    <property type="match status" value="1"/>
</dbReference>
<dbReference type="Gene3D" id="3.20.20.70">
    <property type="entry name" value="Aldolase class I"/>
    <property type="match status" value="1"/>
</dbReference>
<dbReference type="CDD" id="cd01335">
    <property type="entry name" value="Radical_SAM"/>
    <property type="match status" value="1"/>
</dbReference>
<evidence type="ECO:0000313" key="9">
    <source>
        <dbReference type="EMBL" id="RHF74217.1"/>
    </source>
</evidence>
<evidence type="ECO:0000256" key="6">
    <source>
        <dbReference type="ARBA" id="ARBA00023014"/>
    </source>
</evidence>
<dbReference type="InterPro" id="IPR047207">
    <property type="entry name" value="SPASM_anSME"/>
</dbReference>
<dbReference type="NCBIfam" id="NF010321">
    <property type="entry name" value="PRK13758.1"/>
    <property type="match status" value="1"/>
</dbReference>
<proteinExistence type="inferred from homology"/>
<keyword evidence="3" id="KW-0949">S-adenosyl-L-methionine</keyword>
<dbReference type="SFLD" id="SFLDG01386">
    <property type="entry name" value="main_SPASM_domain-containing"/>
    <property type="match status" value="1"/>
</dbReference>
<dbReference type="InterPro" id="IPR007197">
    <property type="entry name" value="rSAM"/>
</dbReference>
<dbReference type="InterPro" id="IPR013785">
    <property type="entry name" value="Aldolase_TIM"/>
</dbReference>
<dbReference type="SFLD" id="SFLDF00289">
    <property type="entry name" value="anaerobic_Cys-type_sulfatase-m"/>
    <property type="match status" value="1"/>
</dbReference>
<dbReference type="SUPFAM" id="SSF102114">
    <property type="entry name" value="Radical SAM enzymes"/>
    <property type="match status" value="1"/>
</dbReference>
<keyword evidence="6" id="KW-0411">Iron-sulfur</keyword>
<evidence type="ECO:0000256" key="1">
    <source>
        <dbReference type="ARBA" id="ARBA00001966"/>
    </source>
</evidence>
<evidence type="ECO:0000313" key="10">
    <source>
        <dbReference type="Proteomes" id="UP000284676"/>
    </source>
</evidence>
<dbReference type="SFLD" id="SFLDS00029">
    <property type="entry name" value="Radical_SAM"/>
    <property type="match status" value="1"/>
</dbReference>
<reference evidence="9 10" key="1">
    <citation type="submission" date="2018-08" db="EMBL/GenBank/DDBJ databases">
        <title>A genome reference for cultivated species of the human gut microbiota.</title>
        <authorList>
            <person name="Zou Y."/>
            <person name="Xue W."/>
            <person name="Luo G."/>
        </authorList>
    </citation>
    <scope>NUCLEOTIDE SEQUENCE [LARGE SCALE GENOMIC DNA]</scope>
    <source>
        <strain evidence="9 10">AM25-1</strain>
    </source>
</reference>
<dbReference type="GO" id="GO:0016491">
    <property type="term" value="F:oxidoreductase activity"/>
    <property type="evidence" value="ECO:0007669"/>
    <property type="project" value="InterPro"/>
</dbReference>
<dbReference type="Proteomes" id="UP000284676">
    <property type="component" value="Unassembled WGS sequence"/>
</dbReference>
<dbReference type="GO" id="GO:0046872">
    <property type="term" value="F:metal ion binding"/>
    <property type="evidence" value="ECO:0007669"/>
    <property type="project" value="UniProtKB-KW"/>
</dbReference>
<evidence type="ECO:0000256" key="4">
    <source>
        <dbReference type="ARBA" id="ARBA00022723"/>
    </source>
</evidence>
<dbReference type="InterPro" id="IPR058240">
    <property type="entry name" value="rSAM_sf"/>
</dbReference>
<dbReference type="GO" id="GO:0051539">
    <property type="term" value="F:4 iron, 4 sulfur cluster binding"/>
    <property type="evidence" value="ECO:0007669"/>
    <property type="project" value="UniProtKB-KW"/>
</dbReference>